<gene>
    <name evidence="1" type="ORF">S01H1_45425</name>
</gene>
<name>X0VIQ4_9ZZZZ</name>
<dbReference type="AlphaFoldDB" id="X0VIQ4"/>
<protein>
    <submittedName>
        <fullName evidence="1">Uncharacterized protein</fullName>
    </submittedName>
</protein>
<proteinExistence type="predicted"/>
<feature type="non-terminal residue" evidence="1">
    <location>
        <position position="136"/>
    </location>
</feature>
<sequence>MTEPLEGTFEGIVQSAKWTEFEDKDTHLFQPVLSMPVLVERKGEPTARVFPSLFFDDSNIDRGVDAGKTRVRASLEILHSIGLDVVVDSVGSNNPANWPAELEGVGVVVFCKVGDDGRQKCYLNKRGKEAIPESRV</sequence>
<comment type="caution">
    <text evidence="1">The sequence shown here is derived from an EMBL/GenBank/DDBJ whole genome shotgun (WGS) entry which is preliminary data.</text>
</comment>
<organism evidence="1">
    <name type="scientific">marine sediment metagenome</name>
    <dbReference type="NCBI Taxonomy" id="412755"/>
    <lineage>
        <taxon>unclassified sequences</taxon>
        <taxon>metagenomes</taxon>
        <taxon>ecological metagenomes</taxon>
    </lineage>
</organism>
<dbReference type="EMBL" id="BARS01029025">
    <property type="protein sequence ID" value="GAG00436.1"/>
    <property type="molecule type" value="Genomic_DNA"/>
</dbReference>
<reference evidence="1" key="1">
    <citation type="journal article" date="2014" name="Front. Microbiol.">
        <title>High frequency of phylogenetically diverse reductive dehalogenase-homologous genes in deep subseafloor sedimentary metagenomes.</title>
        <authorList>
            <person name="Kawai M."/>
            <person name="Futagami T."/>
            <person name="Toyoda A."/>
            <person name="Takaki Y."/>
            <person name="Nishi S."/>
            <person name="Hori S."/>
            <person name="Arai W."/>
            <person name="Tsubouchi T."/>
            <person name="Morono Y."/>
            <person name="Uchiyama I."/>
            <person name="Ito T."/>
            <person name="Fujiyama A."/>
            <person name="Inagaki F."/>
            <person name="Takami H."/>
        </authorList>
    </citation>
    <scope>NUCLEOTIDE SEQUENCE</scope>
    <source>
        <strain evidence="1">Expedition CK06-06</strain>
    </source>
</reference>
<evidence type="ECO:0000313" key="1">
    <source>
        <dbReference type="EMBL" id="GAG00436.1"/>
    </source>
</evidence>
<accession>X0VIQ4</accession>